<dbReference type="AlphaFoldDB" id="A0A090MCD8"/>
<reference evidence="1 2" key="2">
    <citation type="journal article" date="2014" name="BMC Genomics">
        <title>An improved genome of the model marine alga Ostreococcus tauri unfolds by assessing Illumina de novo assemblies.</title>
        <authorList>
            <person name="Blanc-Mathieu R."/>
            <person name="Verhelst B."/>
            <person name="Derelle E."/>
            <person name="Rombauts S."/>
            <person name="Bouget F.Y."/>
            <person name="Carre I."/>
            <person name="Chateau A."/>
            <person name="Eyre-Walker A."/>
            <person name="Grimsley N."/>
            <person name="Moreau H."/>
            <person name="Piegu B."/>
            <person name="Rivals E."/>
            <person name="Schackwitz W."/>
            <person name="Van de Peer Y."/>
            <person name="Piganeau G."/>
        </authorList>
    </citation>
    <scope>NUCLEOTIDE SEQUENCE [LARGE SCALE GENOMIC DNA]</scope>
    <source>
        <strain evidence="2">OTTH 0595 / CCAP 157/2 / RCC745</strain>
    </source>
</reference>
<evidence type="ECO:0000313" key="1">
    <source>
        <dbReference type="EMBL" id="CEG01340.1"/>
    </source>
</evidence>
<dbReference type="RefSeq" id="XP_022840898.1">
    <property type="nucleotide sequence ID" value="XM_022983482.1"/>
</dbReference>
<proteinExistence type="predicted"/>
<keyword evidence="2" id="KW-1185">Reference proteome</keyword>
<evidence type="ECO:0000313" key="2">
    <source>
        <dbReference type="Proteomes" id="UP000009170"/>
    </source>
</evidence>
<gene>
    <name evidence="1" type="ORF">OT_ostta08g00380</name>
</gene>
<comment type="caution">
    <text evidence="1">The sequence shown here is derived from an EMBL/GenBank/DDBJ whole genome shotgun (WGS) entry which is preliminary data.</text>
</comment>
<dbReference type="EMBL" id="CAID01000008">
    <property type="protein sequence ID" value="CEG01340.1"/>
    <property type="molecule type" value="Genomic_DNA"/>
</dbReference>
<protein>
    <submittedName>
        <fullName evidence="1">Unnamed product</fullName>
    </submittedName>
</protein>
<accession>A0A090MCD8</accession>
<dbReference type="Proteomes" id="UP000009170">
    <property type="component" value="Unassembled WGS sequence"/>
</dbReference>
<sequence length="276" mass="31822">MHPQKNKDEVSVLVIGREHRENVLVPCMKTLRQHVVAPLETREFRVSTYICVEKMTETTRKHIEQHIIVSDFFEYNSSDQFSRAHECFERVTQSSPELSSRVKYFLKTRPDMMWLSDITFPFHKDAVMLRARRISRGKVTSQHLSWQVGPREECKCADAGCVMVDSMVAVIPKPWADAYFKVDLDTTSKTFPRGRERLDDVEKGDDKLFRLTSDWGDRCPCAVEWDEGTLTLRLASHEALVFISPFNFVLAPPIPGSAAWRAGGTYVRDDDDWETC</sequence>
<dbReference type="InParanoid" id="A0A090MCD8"/>
<dbReference type="GeneID" id="34946024"/>
<name>A0A090MCD8_OSTTA</name>
<reference evidence="2" key="1">
    <citation type="journal article" date="2006" name="Proc. Natl. Acad. Sci. U.S.A.">
        <title>Genome analysis of the smallest free-living eukaryote Ostreococcus tauri unveils many unique features.</title>
        <authorList>
            <person name="Derelle E."/>
            <person name="Ferraz C."/>
            <person name="Rombauts S."/>
            <person name="Rouze P."/>
            <person name="Worden A.Z."/>
            <person name="Robbens S."/>
            <person name="Partensky F."/>
            <person name="Degroeve S."/>
            <person name="Echeynie S."/>
            <person name="Cooke R."/>
            <person name="Saeys Y."/>
            <person name="Wuyts J."/>
            <person name="Jabbari K."/>
            <person name="Bowler C."/>
            <person name="Panaud O."/>
            <person name="Piegu B."/>
            <person name="Ball S.G."/>
            <person name="Ral J.-P."/>
            <person name="Bouget F.-Y."/>
            <person name="Piganeau G."/>
            <person name="De Baets B."/>
            <person name="Picard A."/>
            <person name="Delseny M."/>
            <person name="Demaille J."/>
            <person name="Van de Peer Y."/>
            <person name="Moreau H."/>
        </authorList>
    </citation>
    <scope>NUCLEOTIDE SEQUENCE [LARGE SCALE GENOMIC DNA]</scope>
    <source>
        <strain evidence="2">OTTH 0595 / CCAP 157/2 / RCC745</strain>
    </source>
</reference>
<organism evidence="1 2">
    <name type="scientific">Ostreococcus tauri</name>
    <name type="common">Marine green alga</name>
    <dbReference type="NCBI Taxonomy" id="70448"/>
    <lineage>
        <taxon>Eukaryota</taxon>
        <taxon>Viridiplantae</taxon>
        <taxon>Chlorophyta</taxon>
        <taxon>Mamiellophyceae</taxon>
        <taxon>Mamiellales</taxon>
        <taxon>Bathycoccaceae</taxon>
        <taxon>Ostreococcus</taxon>
    </lineage>
</organism>
<dbReference type="KEGG" id="ota:OT_ostta08g00380"/>